<evidence type="ECO:0000313" key="4">
    <source>
        <dbReference type="Proteomes" id="UP000743370"/>
    </source>
</evidence>
<evidence type="ECO:0000256" key="2">
    <source>
        <dbReference type="SAM" id="MobiDB-lite"/>
    </source>
</evidence>
<feature type="compositionally biased region" description="Polar residues" evidence="2">
    <location>
        <begin position="259"/>
        <end position="268"/>
    </location>
</feature>
<organism evidence="3 4">
    <name type="scientific">Phaseolus angularis</name>
    <name type="common">Azuki bean</name>
    <name type="synonym">Vigna angularis</name>
    <dbReference type="NCBI Taxonomy" id="3914"/>
    <lineage>
        <taxon>Eukaryota</taxon>
        <taxon>Viridiplantae</taxon>
        <taxon>Streptophyta</taxon>
        <taxon>Embryophyta</taxon>
        <taxon>Tracheophyta</taxon>
        <taxon>Spermatophyta</taxon>
        <taxon>Magnoliopsida</taxon>
        <taxon>eudicotyledons</taxon>
        <taxon>Gunneridae</taxon>
        <taxon>Pentapetalae</taxon>
        <taxon>rosids</taxon>
        <taxon>fabids</taxon>
        <taxon>Fabales</taxon>
        <taxon>Fabaceae</taxon>
        <taxon>Papilionoideae</taxon>
        <taxon>50 kb inversion clade</taxon>
        <taxon>NPAAA clade</taxon>
        <taxon>indigoferoid/millettioid clade</taxon>
        <taxon>Phaseoleae</taxon>
        <taxon>Vigna</taxon>
    </lineage>
</organism>
<dbReference type="AlphaFoldDB" id="A0A8T0L6T1"/>
<feature type="compositionally biased region" description="Low complexity" evidence="2">
    <location>
        <begin position="236"/>
        <end position="251"/>
    </location>
</feature>
<gene>
    <name evidence="3" type="ORF">HKW66_Vig0052680</name>
</gene>
<feature type="coiled-coil region" evidence="1">
    <location>
        <begin position="87"/>
        <end position="135"/>
    </location>
</feature>
<evidence type="ECO:0000313" key="3">
    <source>
        <dbReference type="EMBL" id="KAG2406013.1"/>
    </source>
</evidence>
<proteinExistence type="predicted"/>
<feature type="region of interest" description="Disordered" evidence="2">
    <location>
        <begin position="205"/>
        <end position="268"/>
    </location>
</feature>
<dbReference type="PANTHER" id="PTHR33701:SF2">
    <property type="entry name" value="TRANSMEMBRANE PROTEIN"/>
    <property type="match status" value="1"/>
</dbReference>
<keyword evidence="1" id="KW-0175">Coiled coil</keyword>
<dbReference type="PANTHER" id="PTHR33701">
    <property type="entry name" value="TRANSMEMBRANE PROTEIN"/>
    <property type="match status" value="1"/>
</dbReference>
<reference evidence="3 4" key="1">
    <citation type="submission" date="2020-05" db="EMBL/GenBank/DDBJ databases">
        <title>Vigna angularis (adzuki bean) Var. LongXiaoDou No. 4 denovo assembly.</title>
        <authorList>
            <person name="Xiang H."/>
        </authorList>
    </citation>
    <scope>NUCLEOTIDE SEQUENCE [LARGE SCALE GENOMIC DNA]</scope>
    <source>
        <tissue evidence="3">Leaf</tissue>
    </source>
</reference>
<protein>
    <submittedName>
        <fullName evidence="3">Uncharacterized protein</fullName>
    </submittedName>
</protein>
<accession>A0A8T0L6T1</accession>
<feature type="compositionally biased region" description="Polar residues" evidence="2">
    <location>
        <begin position="215"/>
        <end position="232"/>
    </location>
</feature>
<comment type="caution">
    <text evidence="3">The sequence shown here is derived from an EMBL/GenBank/DDBJ whole genome shotgun (WGS) entry which is preliminary data.</text>
</comment>
<dbReference type="Proteomes" id="UP000743370">
    <property type="component" value="Unassembled WGS sequence"/>
</dbReference>
<evidence type="ECO:0000256" key="1">
    <source>
        <dbReference type="SAM" id="Coils"/>
    </source>
</evidence>
<name>A0A8T0L6T1_PHAAN</name>
<dbReference type="EMBL" id="JABFOF010000002">
    <property type="protein sequence ID" value="KAG2406013.1"/>
    <property type="molecule type" value="Genomic_DNA"/>
</dbReference>
<sequence>MTTCCGQRTENKPITPATVKQNHTWRWVSQFSLSRTFFQMGYLTAKKNNKMEFTLFRVISGMKTEEHDGWNALECLRGRLLAERQASKVAKEQAESLCNKFNELEKKLKEEIKLRDKAERKLKLLKKKLECFNVSTASLQKCHSGEKCDIFYGSSLCSEALLENEVRNHNVALEHALVHTHNSSFTTKDGDSLLTDTSSCNSDLGNFLPQIPGKTPNQSSDNLKNGENSSKSLGKGYNSQGSYGYYGSNLSPAQASPEMISQNPNPRL</sequence>